<protein>
    <submittedName>
        <fullName evidence="3">Uncharacterized protein</fullName>
    </submittedName>
</protein>
<keyword evidence="5" id="KW-1185">Reference proteome</keyword>
<gene>
    <name evidence="3" type="ORF">NCTC12413_02158</name>
    <name evidence="2" type="ORF">SAR03_06910</name>
</gene>
<feature type="transmembrane region" description="Helical" evidence="1">
    <location>
        <begin position="27"/>
        <end position="51"/>
    </location>
</feature>
<dbReference type="STRING" id="1212545.SARL_00555"/>
<dbReference type="GeneID" id="97288461"/>
<evidence type="ECO:0000313" key="3">
    <source>
        <dbReference type="EMBL" id="SUJ23803.1"/>
    </source>
</evidence>
<evidence type="ECO:0000313" key="4">
    <source>
        <dbReference type="Proteomes" id="UP000254956"/>
    </source>
</evidence>
<keyword evidence="1" id="KW-0472">Membrane</keyword>
<proteinExistence type="predicted"/>
<evidence type="ECO:0000313" key="2">
    <source>
        <dbReference type="EMBL" id="GEP99653.1"/>
    </source>
</evidence>
<name>A0A380CLR0_9STAP</name>
<organism evidence="3 4">
    <name type="scientific">Staphylococcus arlettae</name>
    <dbReference type="NCBI Taxonomy" id="29378"/>
    <lineage>
        <taxon>Bacteria</taxon>
        <taxon>Bacillati</taxon>
        <taxon>Bacillota</taxon>
        <taxon>Bacilli</taxon>
        <taxon>Bacillales</taxon>
        <taxon>Staphylococcaceae</taxon>
        <taxon>Staphylococcus</taxon>
    </lineage>
</organism>
<accession>A0A380CLR0</accession>
<dbReference type="EMBL" id="BKAV01000004">
    <property type="protein sequence ID" value="GEP99653.1"/>
    <property type="molecule type" value="Genomic_DNA"/>
</dbReference>
<reference evidence="2 5" key="2">
    <citation type="submission" date="2019-07" db="EMBL/GenBank/DDBJ databases">
        <title>Whole genome shotgun sequence of Staphylococcus arlettae NBRC 109765.</title>
        <authorList>
            <person name="Hosoyama A."/>
            <person name="Uohara A."/>
            <person name="Ohji S."/>
            <person name="Ichikawa N."/>
        </authorList>
    </citation>
    <scope>NUCLEOTIDE SEQUENCE [LARGE SCALE GENOMIC DNA]</scope>
    <source>
        <strain evidence="2 5">NBRC 109765</strain>
    </source>
</reference>
<evidence type="ECO:0000313" key="5">
    <source>
        <dbReference type="Proteomes" id="UP000321598"/>
    </source>
</evidence>
<dbReference type="Proteomes" id="UP000321598">
    <property type="component" value="Unassembled WGS sequence"/>
</dbReference>
<dbReference type="Proteomes" id="UP000254956">
    <property type="component" value="Unassembled WGS sequence"/>
</dbReference>
<reference evidence="3 4" key="1">
    <citation type="submission" date="2018-06" db="EMBL/GenBank/DDBJ databases">
        <authorList>
            <consortium name="Pathogen Informatics"/>
            <person name="Doyle S."/>
        </authorList>
    </citation>
    <scope>NUCLEOTIDE SEQUENCE [LARGE SCALE GENOMIC DNA]</scope>
    <source>
        <strain evidence="3 4">NCTC12413</strain>
    </source>
</reference>
<keyword evidence="1" id="KW-0812">Transmembrane</keyword>
<evidence type="ECO:0000256" key="1">
    <source>
        <dbReference type="SAM" id="Phobius"/>
    </source>
</evidence>
<dbReference type="EMBL" id="UGZE01000001">
    <property type="protein sequence ID" value="SUJ23803.1"/>
    <property type="molecule type" value="Genomic_DNA"/>
</dbReference>
<dbReference type="AlphaFoldDB" id="A0A380CLR0"/>
<dbReference type="RefSeq" id="WP_002508901.1">
    <property type="nucleotide sequence ID" value="NZ_AP019698.1"/>
</dbReference>
<sequence length="67" mass="7896">MLIIWLVLIIVTTLLVKWLLTTKHEQYTWGLSFSILVLLCILEMVFVYFFIGTVVDKIIQGLEVFYN</sequence>
<keyword evidence="1" id="KW-1133">Transmembrane helix</keyword>